<evidence type="ECO:0008006" key="4">
    <source>
        <dbReference type="Google" id="ProtNLM"/>
    </source>
</evidence>
<feature type="compositionally biased region" description="Basic and acidic residues" evidence="1">
    <location>
        <begin position="104"/>
        <end position="113"/>
    </location>
</feature>
<name>A0A8H3YHD7_9TREE</name>
<proteinExistence type="predicted"/>
<dbReference type="Proteomes" id="UP000620104">
    <property type="component" value="Unassembled WGS sequence"/>
</dbReference>
<feature type="compositionally biased region" description="Low complexity" evidence="1">
    <location>
        <begin position="146"/>
        <end position="166"/>
    </location>
</feature>
<feature type="compositionally biased region" description="Low complexity" evidence="1">
    <location>
        <begin position="45"/>
        <end position="61"/>
    </location>
</feature>
<dbReference type="OrthoDB" id="2589163at2759"/>
<protein>
    <recommendedName>
        <fullName evidence="4">BZIP domain-containing protein</fullName>
    </recommendedName>
</protein>
<organism evidence="2 3">
    <name type="scientific">Naganishia liquefaciens</name>
    <dbReference type="NCBI Taxonomy" id="104408"/>
    <lineage>
        <taxon>Eukaryota</taxon>
        <taxon>Fungi</taxon>
        <taxon>Dikarya</taxon>
        <taxon>Basidiomycota</taxon>
        <taxon>Agaricomycotina</taxon>
        <taxon>Tremellomycetes</taxon>
        <taxon>Filobasidiales</taxon>
        <taxon>Filobasidiaceae</taxon>
        <taxon>Naganishia</taxon>
    </lineage>
</organism>
<evidence type="ECO:0000256" key="1">
    <source>
        <dbReference type="SAM" id="MobiDB-lite"/>
    </source>
</evidence>
<accession>A0A8H3YHD7</accession>
<evidence type="ECO:0000313" key="2">
    <source>
        <dbReference type="EMBL" id="GHJ89754.1"/>
    </source>
</evidence>
<reference evidence="2" key="1">
    <citation type="submission" date="2020-07" db="EMBL/GenBank/DDBJ databases">
        <title>Draft Genome Sequence of a Deep-Sea Yeast, Naganishia (Cryptococcus) liquefaciens strain N6.</title>
        <authorList>
            <person name="Han Y.W."/>
            <person name="Kajitani R."/>
            <person name="Morimoto H."/>
            <person name="Parhat M."/>
            <person name="Tsubouchi H."/>
            <person name="Bakenova O."/>
            <person name="Ogata M."/>
            <person name="Argunhan B."/>
            <person name="Aoki R."/>
            <person name="Kajiwara S."/>
            <person name="Itoh T."/>
            <person name="Iwasaki H."/>
        </authorList>
    </citation>
    <scope>NUCLEOTIDE SEQUENCE</scope>
    <source>
        <strain evidence="2">N6</strain>
    </source>
</reference>
<feature type="region of interest" description="Disordered" evidence="1">
    <location>
        <begin position="326"/>
        <end position="386"/>
    </location>
</feature>
<feature type="region of interest" description="Disordered" evidence="1">
    <location>
        <begin position="126"/>
        <end position="201"/>
    </location>
</feature>
<feature type="compositionally biased region" description="Low complexity" evidence="1">
    <location>
        <begin position="347"/>
        <end position="364"/>
    </location>
</feature>
<feature type="compositionally biased region" description="Basic and acidic residues" evidence="1">
    <location>
        <begin position="178"/>
        <end position="190"/>
    </location>
</feature>
<sequence length="747" mass="84427">MSYTPSGQRPTYPTGPGPYPYDNRRPSTSYPPPPSAERLPPMLEQPPRYQSSQQYSPFPSYGDMSRVYQSQTPPLPPPHVKYDYRYTQHSALPGSQIPYASEPPLERDFDGQYKKRKLSSDISVYSLSAQNGPGEDGAVRSEGYLRNTATPNTSTPSSTERPSVESQSSRVRSAVMTEQDKHELKKEKNREKQRRLRSRRAEQLNNLEHLNNEKDARLEHLEAKVKRLETEAIQKDEKWQRWVLELENRLGHSRRRSRLLENSNTGKKERDEEINNSILREIGDIRIRFGVAPFEGMARPSFSGSSDSVSEGRLDDRMSGLFHASVGMPSTEEQRLRVDPPSATLAPSNQQSSSSQPYRQSESPLSLQAPLSPDQRKSLNLSPRAFDDAAKENTAIVTPIEDPRSIEDCQTMVVDSAEQVAEFMSSVDPSIAMPYLKLFDQLQDLRDHSFQLRDTPVAMDTADNRPSPNPASTAAQPAYSVADMSEADILNLTESSLLHIARSLIREKLPISMYTPRVGVWNTSMEEERRALSLRSRNPSDTTLVEGDNLSTRVRPPWRNVFTPSEIYILYRALMFACHPTGSKAFFDEKRISELSPSQKTVYERWATYEGRDKRVDMIPAMIFRMVIILNNELRGQPELDVTALLNDSLHEAVIYGNAWSMYTWELPDSFWSRWGEIFPGGKEFCSSLRAWRRKDRHSGSRPFEIIMGTEDPKARTGGGLELPAAGWSDGVVTDNDAGTAGTAQLE</sequence>
<dbReference type="EMBL" id="BLZA01000049">
    <property type="protein sequence ID" value="GHJ89754.1"/>
    <property type="molecule type" value="Genomic_DNA"/>
</dbReference>
<keyword evidence="3" id="KW-1185">Reference proteome</keyword>
<evidence type="ECO:0000313" key="3">
    <source>
        <dbReference type="Proteomes" id="UP000620104"/>
    </source>
</evidence>
<gene>
    <name evidence="2" type="ORF">NliqN6_6156</name>
</gene>
<feature type="region of interest" description="Disordered" evidence="1">
    <location>
        <begin position="1"/>
        <end position="114"/>
    </location>
</feature>
<comment type="caution">
    <text evidence="2">The sequence shown here is derived from an EMBL/GenBank/DDBJ whole genome shotgun (WGS) entry which is preliminary data.</text>
</comment>
<dbReference type="AlphaFoldDB" id="A0A8H3YHD7"/>
<dbReference type="CDD" id="cd14686">
    <property type="entry name" value="bZIP"/>
    <property type="match status" value="1"/>
</dbReference>